<dbReference type="AlphaFoldDB" id="A0AA95H8F3"/>
<accession>A0AA95H8F3</accession>
<protein>
    <submittedName>
        <fullName evidence="1">EcsC family protein</fullName>
    </submittedName>
</protein>
<name>A0AA95H8F3_9GAMM</name>
<dbReference type="PANTHER" id="PTHR41260">
    <property type="entry name" value="PROTEIN ECSC"/>
    <property type="match status" value="1"/>
</dbReference>
<dbReference type="PANTHER" id="PTHR41260:SF1">
    <property type="entry name" value="PROTEIN ECSC"/>
    <property type="match status" value="1"/>
</dbReference>
<dbReference type="KEGG" id="tdu:QJT80_02715"/>
<reference evidence="1" key="2">
    <citation type="submission" date="2023-04" db="EMBL/GenBank/DDBJ databases">
        <authorList>
            <person name="Beletskiy A.V."/>
            <person name="Mardanov A.V."/>
            <person name="Ravin N.V."/>
        </authorList>
    </citation>
    <scope>NUCLEOTIDE SEQUENCE</scope>
    <source>
        <strain evidence="1">GKL-01</strain>
    </source>
</reference>
<gene>
    <name evidence="1" type="ORF">QJT80_02715</name>
</gene>
<dbReference type="Pfam" id="PF12787">
    <property type="entry name" value="EcsC"/>
    <property type="match status" value="1"/>
</dbReference>
<dbReference type="Proteomes" id="UP001300672">
    <property type="component" value="Chromosome"/>
</dbReference>
<sequence length="260" mass="27442">MSLTDTDLADLRQAKLLLENPGLAARITNLIGTPLEKGLAMLPKGANELIAKASHKALETALSVSLATMDKQNKQATNWLHKTFAGLSGAAGGAFGLPALAVELPVSTTIILRSIADIARSEGEDIENPATQLACLEVFALGGSSQSDNAVESGYFAVRAALAKTISEATQYMAATSLAQQTAPPLVRMVSQIAARFGIPVTQKAIAQSLPVVGAAGGALINTLFIDHFQNMSRGHFVVRRLERKYGADVIKQAYLHLHT</sequence>
<organism evidence="1">
    <name type="scientific">Candidatus Thiocaldithrix dubininis</name>
    <dbReference type="NCBI Taxonomy" id="3080823"/>
    <lineage>
        <taxon>Bacteria</taxon>
        <taxon>Pseudomonadati</taxon>
        <taxon>Pseudomonadota</taxon>
        <taxon>Gammaproteobacteria</taxon>
        <taxon>Thiotrichales</taxon>
        <taxon>Thiotrichaceae</taxon>
        <taxon>Candidatus Thiocaldithrix</taxon>
    </lineage>
</organism>
<evidence type="ECO:0000313" key="1">
    <source>
        <dbReference type="EMBL" id="WGZ91393.1"/>
    </source>
</evidence>
<dbReference type="EMBL" id="CP124755">
    <property type="protein sequence ID" value="WGZ91393.1"/>
    <property type="molecule type" value="Genomic_DNA"/>
</dbReference>
<proteinExistence type="predicted"/>
<reference evidence="1" key="1">
    <citation type="journal article" date="2023" name="Int. J. Mol. Sci.">
        <title>Metagenomics Revealed a New Genus 'Candidatus Thiocaldithrix dubininis' gen. nov., sp. nov. and a New Species 'Candidatus Thiothrix putei' sp. nov. in the Family Thiotrichaceae, Some Members of Which Have Traits of Both Na+- and H+-Motive Energetics.</title>
        <authorList>
            <person name="Ravin N.V."/>
            <person name="Muntyan M.S."/>
            <person name="Smolyakov D.D."/>
            <person name="Rudenko T.S."/>
            <person name="Beletsky A.V."/>
            <person name="Mardanov A.V."/>
            <person name="Grabovich M.Y."/>
        </authorList>
    </citation>
    <scope>NUCLEOTIDE SEQUENCE</scope>
    <source>
        <strain evidence="1">GKL-01</strain>
    </source>
</reference>
<dbReference type="InterPro" id="IPR024787">
    <property type="entry name" value="EcsC"/>
</dbReference>